<dbReference type="EMBL" id="WPHU01000016">
    <property type="protein sequence ID" value="MVA59290.1"/>
    <property type="molecule type" value="Genomic_DNA"/>
</dbReference>
<dbReference type="SMART" id="SM00342">
    <property type="entry name" value="HTH_ARAC"/>
    <property type="match status" value="1"/>
</dbReference>
<keyword evidence="3" id="KW-0804">Transcription</keyword>
<evidence type="ECO:0000256" key="1">
    <source>
        <dbReference type="ARBA" id="ARBA00023015"/>
    </source>
</evidence>
<dbReference type="InterPro" id="IPR018062">
    <property type="entry name" value="HTH_AraC-typ_CS"/>
</dbReference>
<dbReference type="InterPro" id="IPR014710">
    <property type="entry name" value="RmlC-like_jellyroll"/>
</dbReference>
<feature type="domain" description="HTH araC/xylS-type" evidence="4">
    <location>
        <begin position="229"/>
        <end position="327"/>
    </location>
</feature>
<name>A0A7K1RMM6_AGRVI</name>
<dbReference type="GO" id="GO:0043565">
    <property type="term" value="F:sequence-specific DNA binding"/>
    <property type="evidence" value="ECO:0007669"/>
    <property type="project" value="InterPro"/>
</dbReference>
<accession>A0A7K1RMM6</accession>
<dbReference type="SUPFAM" id="SSF46689">
    <property type="entry name" value="Homeodomain-like"/>
    <property type="match status" value="2"/>
</dbReference>
<dbReference type="PANTHER" id="PTHR46796:SF7">
    <property type="entry name" value="ARAC FAMILY TRANSCRIPTIONAL REGULATOR"/>
    <property type="match status" value="1"/>
</dbReference>
<dbReference type="InterPro" id="IPR050204">
    <property type="entry name" value="AraC_XylS_family_regulators"/>
</dbReference>
<dbReference type="Pfam" id="PF12833">
    <property type="entry name" value="HTH_18"/>
    <property type="match status" value="1"/>
</dbReference>
<evidence type="ECO:0000259" key="4">
    <source>
        <dbReference type="PROSITE" id="PS01124"/>
    </source>
</evidence>
<dbReference type="InterPro" id="IPR009057">
    <property type="entry name" value="Homeodomain-like_sf"/>
</dbReference>
<dbReference type="Pfam" id="PF12852">
    <property type="entry name" value="Cupin_6"/>
    <property type="match status" value="1"/>
</dbReference>
<dbReference type="Gene3D" id="1.10.10.60">
    <property type="entry name" value="Homeodomain-like"/>
    <property type="match status" value="2"/>
</dbReference>
<keyword evidence="1" id="KW-0805">Transcription regulation</keyword>
<dbReference type="Gene3D" id="2.60.120.10">
    <property type="entry name" value="Jelly Rolls"/>
    <property type="match status" value="1"/>
</dbReference>
<dbReference type="PROSITE" id="PS00041">
    <property type="entry name" value="HTH_ARAC_FAMILY_1"/>
    <property type="match status" value="1"/>
</dbReference>
<dbReference type="PRINTS" id="PR00032">
    <property type="entry name" value="HTHARAC"/>
</dbReference>
<protein>
    <submittedName>
        <fullName evidence="5">Helix-turn-helix domain-containing protein</fullName>
    </submittedName>
</protein>
<dbReference type="Proteomes" id="UP000440716">
    <property type="component" value="Unassembled WGS sequence"/>
</dbReference>
<sequence>MEGHDWNAARHAPSSRVSSMLASRVDLLSQMLDLVRLRGELVFSAELNHPWALSFEPGAPYFFVVLEGSLTVRVPGEASVEAISGDLIMLPRGVGHILDDGEEAVAANADDLMQEQFTAERLGLRHGGNGEQTKTIGGVFHFESASVPWVVSALPAVIHIEKSGGQTGGWLEGLAHFMMMESQTVHPGSSVMISRLIDVLIIRVIRTWAQSKNASDTGWLGALADPRISRALKAIHDDPFRKWSVADLARAVGMSRSSFAERFTSLVKEAPLSYQNRWRLTLAHGLLRQANARVSDVARQVGYDSDAAFSRAFKAQFGIPPVGVRSAD</sequence>
<dbReference type="InterPro" id="IPR032783">
    <property type="entry name" value="AraC_lig"/>
</dbReference>
<gene>
    <name evidence="5" type="ORF">GOZ88_24655</name>
</gene>
<dbReference type="SUPFAM" id="SSF51182">
    <property type="entry name" value="RmlC-like cupins"/>
    <property type="match status" value="1"/>
</dbReference>
<keyword evidence="2" id="KW-0238">DNA-binding</keyword>
<evidence type="ECO:0000313" key="5">
    <source>
        <dbReference type="EMBL" id="MVA59290.1"/>
    </source>
</evidence>
<comment type="caution">
    <text evidence="5">The sequence shown here is derived from an EMBL/GenBank/DDBJ whole genome shotgun (WGS) entry which is preliminary data.</text>
</comment>
<evidence type="ECO:0000256" key="2">
    <source>
        <dbReference type="ARBA" id="ARBA00023125"/>
    </source>
</evidence>
<proteinExistence type="predicted"/>
<dbReference type="PANTHER" id="PTHR46796">
    <property type="entry name" value="HTH-TYPE TRANSCRIPTIONAL ACTIVATOR RHAS-RELATED"/>
    <property type="match status" value="1"/>
</dbReference>
<dbReference type="InterPro" id="IPR011051">
    <property type="entry name" value="RmlC_Cupin_sf"/>
</dbReference>
<dbReference type="InterPro" id="IPR018060">
    <property type="entry name" value="HTH_AraC"/>
</dbReference>
<evidence type="ECO:0000313" key="6">
    <source>
        <dbReference type="Proteomes" id="UP000440716"/>
    </source>
</evidence>
<evidence type="ECO:0000256" key="3">
    <source>
        <dbReference type="ARBA" id="ARBA00023163"/>
    </source>
</evidence>
<dbReference type="PROSITE" id="PS01124">
    <property type="entry name" value="HTH_ARAC_FAMILY_2"/>
    <property type="match status" value="1"/>
</dbReference>
<dbReference type="InterPro" id="IPR020449">
    <property type="entry name" value="Tscrpt_reg_AraC-type_HTH"/>
</dbReference>
<dbReference type="GO" id="GO:0003700">
    <property type="term" value="F:DNA-binding transcription factor activity"/>
    <property type="evidence" value="ECO:0007669"/>
    <property type="project" value="InterPro"/>
</dbReference>
<organism evidence="5 6">
    <name type="scientific">Agrobacterium vitis</name>
    <name type="common">Rhizobium vitis</name>
    <dbReference type="NCBI Taxonomy" id="373"/>
    <lineage>
        <taxon>Bacteria</taxon>
        <taxon>Pseudomonadati</taxon>
        <taxon>Pseudomonadota</taxon>
        <taxon>Alphaproteobacteria</taxon>
        <taxon>Hyphomicrobiales</taxon>
        <taxon>Rhizobiaceae</taxon>
        <taxon>Rhizobium/Agrobacterium group</taxon>
        <taxon>Agrobacterium</taxon>
    </lineage>
</organism>
<dbReference type="AlphaFoldDB" id="A0A7K1RMM6"/>
<reference evidence="5 6" key="1">
    <citation type="submission" date="2019-12" db="EMBL/GenBank/DDBJ databases">
        <title>Whole-genome sequencing of Allorhizobium vitis.</title>
        <authorList>
            <person name="Gan H.M."/>
            <person name="Szegedi E."/>
            <person name="Burr T."/>
            <person name="Savka M.A."/>
        </authorList>
    </citation>
    <scope>NUCLEOTIDE SEQUENCE [LARGE SCALE GENOMIC DNA]</scope>
    <source>
        <strain evidence="5 6">CG415</strain>
    </source>
</reference>